<evidence type="ECO:0000256" key="2">
    <source>
        <dbReference type="ARBA" id="ARBA00004936"/>
    </source>
</evidence>
<dbReference type="Pfam" id="PF00884">
    <property type="entry name" value="Sulfatase"/>
    <property type="match status" value="1"/>
</dbReference>
<comment type="caution">
    <text evidence="9">The sequence shown here is derived from an EMBL/GenBank/DDBJ whole genome shotgun (WGS) entry which is preliminary data.</text>
</comment>
<comment type="pathway">
    <text evidence="2">Cell wall biogenesis; lipoteichoic acid biosynthesis.</text>
</comment>
<dbReference type="EMBL" id="WSFT01000037">
    <property type="protein sequence ID" value="MBS4538742.1"/>
    <property type="molecule type" value="Genomic_DNA"/>
</dbReference>
<dbReference type="RefSeq" id="WP_203366668.1">
    <property type="nucleotide sequence ID" value="NZ_WSFT01000037.1"/>
</dbReference>
<dbReference type="InterPro" id="IPR000917">
    <property type="entry name" value="Sulfatase_N"/>
</dbReference>
<evidence type="ECO:0000256" key="4">
    <source>
        <dbReference type="ARBA" id="ARBA00022692"/>
    </source>
</evidence>
<keyword evidence="5 7" id="KW-1133">Transmembrane helix</keyword>
<feature type="transmembrane region" description="Helical" evidence="7">
    <location>
        <begin position="118"/>
        <end position="135"/>
    </location>
</feature>
<dbReference type="Proteomes" id="UP000724672">
    <property type="component" value="Unassembled WGS sequence"/>
</dbReference>
<dbReference type="PANTHER" id="PTHR47371">
    <property type="entry name" value="LIPOTEICHOIC ACID SYNTHASE"/>
    <property type="match status" value="1"/>
</dbReference>
<accession>A0A942V2F1</accession>
<dbReference type="Gene3D" id="3.40.720.10">
    <property type="entry name" value="Alkaline Phosphatase, subunit A"/>
    <property type="match status" value="1"/>
</dbReference>
<evidence type="ECO:0000256" key="3">
    <source>
        <dbReference type="ARBA" id="ARBA00022475"/>
    </source>
</evidence>
<proteinExistence type="predicted"/>
<name>A0A942V2F1_9FIRM</name>
<evidence type="ECO:0000256" key="1">
    <source>
        <dbReference type="ARBA" id="ARBA00004651"/>
    </source>
</evidence>
<evidence type="ECO:0000256" key="5">
    <source>
        <dbReference type="ARBA" id="ARBA00022989"/>
    </source>
</evidence>
<evidence type="ECO:0000256" key="6">
    <source>
        <dbReference type="ARBA" id="ARBA00023136"/>
    </source>
</evidence>
<organism evidence="9 10">
    <name type="scientific">Anaeromonas frigoriresistens</name>
    <dbReference type="NCBI Taxonomy" id="2683708"/>
    <lineage>
        <taxon>Bacteria</taxon>
        <taxon>Bacillati</taxon>
        <taxon>Bacillota</taxon>
        <taxon>Tissierellia</taxon>
        <taxon>Tissierellales</taxon>
        <taxon>Thermohalobacteraceae</taxon>
        <taxon>Anaeromonas</taxon>
    </lineage>
</organism>
<dbReference type="InterPro" id="IPR050448">
    <property type="entry name" value="OpgB/LTA_synthase_biosynth"/>
</dbReference>
<evidence type="ECO:0000313" key="10">
    <source>
        <dbReference type="Proteomes" id="UP000724672"/>
    </source>
</evidence>
<gene>
    <name evidence="9" type="ORF">GOQ27_09720</name>
</gene>
<dbReference type="Gene3D" id="3.30.1120.170">
    <property type="match status" value="1"/>
</dbReference>
<keyword evidence="10" id="KW-1185">Reference proteome</keyword>
<sequence>MVKSSKNLTLLFYFLISFIYIEIIFRNFTIGDIWTFGLIYSFIFMSTIGIIFFIICSYFNGGVQKIIGVLLLTSIAFIYSSQLIYYKIFKTFYSLYSASNASQVLEFSKDIWSITQNNLILIFLLFIPSIMLIIFGNKIIPLKKVKWYYKTALVGCIIISHIIGIVTLFFSDKDQYSAYDLYFDSTSMNLSVSKLGLITTMRLDLQRQLTGWSPELKTDNIDIAEYSKYKASKNILKKEPTEQTKVEYNTMDIDFDGLISTESNKSIKEMHEYFNSIPPTPKNEYTGKFKGYNLIFITAESFSPYAVHEDLTPTLYKLVNEGYNFTNFYNPIWGVSTTDGEYVACTGLIPKDGVWSFLKSSDNHLPFVMGNQLKNLGYKTVAYHNHSYKYYDRHLSHPNMGYEYKGIGNGLKVKKTWPESDIEMMEKSIPEYIDNEPFHAYYMTVSGHMQYNFFGNYIALKNKKLVDHLPYSTEAKAYISTQIELDKSLEYLLDKLEEKGVADKTLIVLSSDHYPYGLNKETIDELAGHPVEENFEIYKSPLIIYAKGMEQVTIDKPSSSLDIIPTVSNLLGLEYDSRLLMGRDIFSDFDPLVIFQNKSYITNRGKYNSITKEFIPNKDEVIENEYINMFSYIVNSKFYYSAKILETDYYNKILDEYKKKIAQNSTGEE</sequence>
<dbReference type="SUPFAM" id="SSF53649">
    <property type="entry name" value="Alkaline phosphatase-like"/>
    <property type="match status" value="1"/>
</dbReference>
<dbReference type="GO" id="GO:0005886">
    <property type="term" value="C:plasma membrane"/>
    <property type="evidence" value="ECO:0007669"/>
    <property type="project" value="UniProtKB-SubCell"/>
</dbReference>
<dbReference type="GO" id="GO:0016787">
    <property type="term" value="F:hydrolase activity"/>
    <property type="evidence" value="ECO:0007669"/>
    <property type="project" value="UniProtKB-KW"/>
</dbReference>
<feature type="transmembrane region" description="Helical" evidence="7">
    <location>
        <begin position="7"/>
        <end position="25"/>
    </location>
</feature>
<dbReference type="AlphaFoldDB" id="A0A942V2F1"/>
<protein>
    <submittedName>
        <fullName evidence="9">Sulfatase-like hydrolase/transferase</fullName>
    </submittedName>
</protein>
<evidence type="ECO:0000256" key="7">
    <source>
        <dbReference type="SAM" id="Phobius"/>
    </source>
</evidence>
<keyword evidence="3" id="KW-1003">Cell membrane</keyword>
<feature type="domain" description="Sulfatase N-terminal" evidence="8">
    <location>
        <begin position="293"/>
        <end position="572"/>
    </location>
</feature>
<dbReference type="PANTHER" id="PTHR47371:SF3">
    <property type="entry name" value="PHOSPHOGLYCEROL TRANSFERASE I"/>
    <property type="match status" value="1"/>
</dbReference>
<evidence type="ECO:0000259" key="8">
    <source>
        <dbReference type="Pfam" id="PF00884"/>
    </source>
</evidence>
<feature type="transmembrane region" description="Helical" evidence="7">
    <location>
        <begin position="37"/>
        <end position="59"/>
    </location>
</feature>
<keyword evidence="9" id="KW-0378">Hydrolase</keyword>
<keyword evidence="4 7" id="KW-0812">Transmembrane</keyword>
<feature type="transmembrane region" description="Helical" evidence="7">
    <location>
        <begin position="66"/>
        <end position="86"/>
    </location>
</feature>
<comment type="subcellular location">
    <subcellularLocation>
        <location evidence="1">Cell membrane</location>
        <topology evidence="1">Multi-pass membrane protein</topology>
    </subcellularLocation>
</comment>
<reference evidence="9" key="1">
    <citation type="submission" date="2019-12" db="EMBL/GenBank/DDBJ databases">
        <title>Clostridiaceae gen. nov. sp. nov., isolated from sediment in Xinjiang, China.</title>
        <authorList>
            <person name="Zhang R."/>
        </authorList>
    </citation>
    <scope>NUCLEOTIDE SEQUENCE</scope>
    <source>
        <strain evidence="9">D2Q-11</strain>
    </source>
</reference>
<evidence type="ECO:0000313" key="9">
    <source>
        <dbReference type="EMBL" id="MBS4538742.1"/>
    </source>
</evidence>
<dbReference type="CDD" id="cd16015">
    <property type="entry name" value="LTA_synthase"/>
    <property type="match status" value="1"/>
</dbReference>
<dbReference type="InterPro" id="IPR017850">
    <property type="entry name" value="Alkaline_phosphatase_core_sf"/>
</dbReference>
<feature type="transmembrane region" description="Helical" evidence="7">
    <location>
        <begin position="147"/>
        <end position="170"/>
    </location>
</feature>
<keyword evidence="6 7" id="KW-0472">Membrane</keyword>